<feature type="compositionally biased region" description="Basic and acidic residues" evidence="2">
    <location>
        <begin position="182"/>
        <end position="191"/>
    </location>
</feature>
<reference evidence="3" key="1">
    <citation type="submission" date="2023-01" db="EMBL/GenBank/DDBJ databases">
        <title>Genome assembly of the deep-sea coral Lophelia pertusa.</title>
        <authorList>
            <person name="Herrera S."/>
            <person name="Cordes E."/>
        </authorList>
    </citation>
    <scope>NUCLEOTIDE SEQUENCE</scope>
    <source>
        <strain evidence="3">USNM1676648</strain>
        <tissue evidence="3">Polyp</tissue>
    </source>
</reference>
<dbReference type="EMBL" id="MU827306">
    <property type="protein sequence ID" value="KAJ7363307.1"/>
    <property type="molecule type" value="Genomic_DNA"/>
</dbReference>
<protein>
    <submittedName>
        <fullName evidence="3">Uncharacterized protein</fullName>
    </submittedName>
</protein>
<organism evidence="3 4">
    <name type="scientific">Desmophyllum pertusum</name>
    <dbReference type="NCBI Taxonomy" id="174260"/>
    <lineage>
        <taxon>Eukaryota</taxon>
        <taxon>Metazoa</taxon>
        <taxon>Cnidaria</taxon>
        <taxon>Anthozoa</taxon>
        <taxon>Hexacorallia</taxon>
        <taxon>Scleractinia</taxon>
        <taxon>Caryophylliina</taxon>
        <taxon>Caryophylliidae</taxon>
        <taxon>Desmophyllum</taxon>
    </lineage>
</organism>
<keyword evidence="4" id="KW-1185">Reference proteome</keyword>
<dbReference type="OrthoDB" id="5967913at2759"/>
<sequence>MTSTENLLQDSDKSTNTLESGYHSEGREDGLPRPQHKEKASKKKKPHRYEGLENKGFVPVDNEYLDISVKHRAPRTSIENTAPQMTTEDAESREVHRRHSYAGQSTVDTTQIVDGGSQNASTNRRRSSTADEDLRRRACYNSMRLRRTSSSSSQPPPSEVEVSVDDDVFRADSRQTGTRKKQQGESREMREVDRVYSMGSLCSAVELENKKMDEYSRRLSFALEERAKLEQELKTLRRTATVASMPAEENWKISTQIHYRNEKYNSERRLSSRGNVDKQFSIEQLKRIQLEQSRNLPDAPGAGEEVYEEVCRPRPGISENDSEIARLAEGSIPTTSGVKESKRKLAKEKPLARSESESSLERTDAFRRNQRRPLRYKRASTSTESLTGATKPSTSTNESKTNKPQQEKPEKLEGIRSTEAVSQNHSKWFDYMLPPGKRGNRPVTQHASQQEIAANTLSLPEKVRYYQELQEKRSREDNSFDLADAFMAAEDAEAEKEFQRKAAGEAAILRREASRLLWQAMNLERICDPNARVRHIFTPY</sequence>
<proteinExistence type="predicted"/>
<evidence type="ECO:0000256" key="2">
    <source>
        <dbReference type="SAM" id="MobiDB-lite"/>
    </source>
</evidence>
<feature type="region of interest" description="Disordered" evidence="2">
    <location>
        <begin position="291"/>
        <end position="419"/>
    </location>
</feature>
<feature type="compositionally biased region" description="Polar residues" evidence="2">
    <location>
        <begin position="102"/>
        <end position="122"/>
    </location>
</feature>
<keyword evidence="1" id="KW-0175">Coiled coil</keyword>
<evidence type="ECO:0000313" key="4">
    <source>
        <dbReference type="Proteomes" id="UP001163046"/>
    </source>
</evidence>
<feature type="compositionally biased region" description="Polar residues" evidence="2">
    <location>
        <begin position="77"/>
        <end position="87"/>
    </location>
</feature>
<feature type="compositionally biased region" description="Basic and acidic residues" evidence="2">
    <location>
        <begin position="405"/>
        <end position="416"/>
    </location>
</feature>
<feature type="compositionally biased region" description="Basic and acidic residues" evidence="2">
    <location>
        <begin position="347"/>
        <end position="367"/>
    </location>
</feature>
<accession>A0A9X0CL21</accession>
<feature type="compositionally biased region" description="Polar residues" evidence="2">
    <location>
        <begin position="379"/>
        <end position="404"/>
    </location>
</feature>
<gene>
    <name evidence="3" type="ORF">OS493_011593</name>
</gene>
<evidence type="ECO:0000256" key="1">
    <source>
        <dbReference type="SAM" id="Coils"/>
    </source>
</evidence>
<dbReference type="AlphaFoldDB" id="A0A9X0CL21"/>
<comment type="caution">
    <text evidence="3">The sequence shown here is derived from an EMBL/GenBank/DDBJ whole genome shotgun (WGS) entry which is preliminary data.</text>
</comment>
<dbReference type="Proteomes" id="UP001163046">
    <property type="component" value="Unassembled WGS sequence"/>
</dbReference>
<name>A0A9X0CL21_9CNID</name>
<evidence type="ECO:0000313" key="3">
    <source>
        <dbReference type="EMBL" id="KAJ7363307.1"/>
    </source>
</evidence>
<feature type="compositionally biased region" description="Polar residues" evidence="2">
    <location>
        <begin position="1"/>
        <end position="19"/>
    </location>
</feature>
<feature type="compositionally biased region" description="Basic and acidic residues" evidence="2">
    <location>
        <begin position="22"/>
        <end position="38"/>
    </location>
</feature>
<feature type="coiled-coil region" evidence="1">
    <location>
        <begin position="205"/>
        <end position="239"/>
    </location>
</feature>
<feature type="region of interest" description="Disordered" evidence="2">
    <location>
        <begin position="1"/>
        <end position="191"/>
    </location>
</feature>
<feature type="compositionally biased region" description="Basic residues" evidence="2">
    <location>
        <begin position="368"/>
        <end position="378"/>
    </location>
</feature>